<comment type="caution">
    <text evidence="2">The sequence shown here is derived from an EMBL/GenBank/DDBJ whole genome shotgun (WGS) entry which is preliminary data.</text>
</comment>
<feature type="region of interest" description="Disordered" evidence="1">
    <location>
        <begin position="45"/>
        <end position="108"/>
    </location>
</feature>
<gene>
    <name evidence="2" type="ORF">BJ212DRAFT_1486289</name>
</gene>
<reference evidence="2" key="1">
    <citation type="journal article" date="2020" name="New Phytol.">
        <title>Comparative genomics reveals dynamic genome evolution in host specialist ectomycorrhizal fungi.</title>
        <authorList>
            <person name="Lofgren L.A."/>
            <person name="Nguyen N.H."/>
            <person name="Vilgalys R."/>
            <person name="Ruytinx J."/>
            <person name="Liao H.L."/>
            <person name="Branco S."/>
            <person name="Kuo A."/>
            <person name="LaButti K."/>
            <person name="Lipzen A."/>
            <person name="Andreopoulos W."/>
            <person name="Pangilinan J."/>
            <person name="Riley R."/>
            <person name="Hundley H."/>
            <person name="Na H."/>
            <person name="Barry K."/>
            <person name="Grigoriev I.V."/>
            <person name="Stajich J.E."/>
            <person name="Kennedy P.G."/>
        </authorList>
    </citation>
    <scope>NUCLEOTIDE SEQUENCE</scope>
    <source>
        <strain evidence="2">MN1</strain>
    </source>
</reference>
<feature type="compositionally biased region" description="Acidic residues" evidence="1">
    <location>
        <begin position="58"/>
        <end position="69"/>
    </location>
</feature>
<dbReference type="GeneID" id="64635122"/>
<evidence type="ECO:0000313" key="3">
    <source>
        <dbReference type="Proteomes" id="UP000807769"/>
    </source>
</evidence>
<dbReference type="RefSeq" id="XP_041187280.1">
    <property type="nucleotide sequence ID" value="XM_041341106.1"/>
</dbReference>
<accession>A0A9P7DXE9</accession>
<organism evidence="2 3">
    <name type="scientific">Suillus subaureus</name>
    <dbReference type="NCBI Taxonomy" id="48587"/>
    <lineage>
        <taxon>Eukaryota</taxon>
        <taxon>Fungi</taxon>
        <taxon>Dikarya</taxon>
        <taxon>Basidiomycota</taxon>
        <taxon>Agaricomycotina</taxon>
        <taxon>Agaricomycetes</taxon>
        <taxon>Agaricomycetidae</taxon>
        <taxon>Boletales</taxon>
        <taxon>Suillineae</taxon>
        <taxon>Suillaceae</taxon>
        <taxon>Suillus</taxon>
    </lineage>
</organism>
<evidence type="ECO:0000313" key="2">
    <source>
        <dbReference type="EMBL" id="KAG1805527.1"/>
    </source>
</evidence>
<keyword evidence="3" id="KW-1185">Reference proteome</keyword>
<feature type="compositionally biased region" description="Acidic residues" evidence="1">
    <location>
        <begin position="90"/>
        <end position="106"/>
    </location>
</feature>
<dbReference type="Proteomes" id="UP000807769">
    <property type="component" value="Unassembled WGS sequence"/>
</dbReference>
<dbReference type="OrthoDB" id="2690664at2759"/>
<proteinExistence type="predicted"/>
<evidence type="ECO:0000256" key="1">
    <source>
        <dbReference type="SAM" id="MobiDB-lite"/>
    </source>
</evidence>
<name>A0A9P7DXE9_9AGAM</name>
<sequence length="135" mass="14978">MVIPPLPQHRDIQVPIQLVPLPQPQPQHVNQDEAPVQAVLTFGEEGQGGYLPGLEPIESSDDEVGEDAVPDPPSPINVKEVGPPPLAEMHEEDEEEDMEDEMDDDFQFGGDGIMQVIVNDWFLPINSSTVHYIYL</sequence>
<protein>
    <submittedName>
        <fullName evidence="2">Uncharacterized protein</fullName>
    </submittedName>
</protein>
<dbReference type="EMBL" id="JABBWG010000052">
    <property type="protein sequence ID" value="KAG1805527.1"/>
    <property type="molecule type" value="Genomic_DNA"/>
</dbReference>
<dbReference type="AlphaFoldDB" id="A0A9P7DXE9"/>